<accession>A0A2P6SK02</accession>
<protein>
    <submittedName>
        <fullName evidence="1">Uncharacterized protein</fullName>
    </submittedName>
</protein>
<reference evidence="1 2" key="1">
    <citation type="journal article" date="2018" name="Nat. Genet.">
        <title>The Rosa genome provides new insights in the design of modern roses.</title>
        <authorList>
            <person name="Bendahmane M."/>
        </authorList>
    </citation>
    <scope>NUCLEOTIDE SEQUENCE [LARGE SCALE GENOMIC DNA]</scope>
    <source>
        <strain evidence="2">cv. Old Blush</strain>
    </source>
</reference>
<proteinExistence type="predicted"/>
<keyword evidence="2" id="KW-1185">Reference proteome</keyword>
<comment type="caution">
    <text evidence="1">The sequence shown here is derived from an EMBL/GenBank/DDBJ whole genome shotgun (WGS) entry which is preliminary data.</text>
</comment>
<evidence type="ECO:0000313" key="2">
    <source>
        <dbReference type="Proteomes" id="UP000238479"/>
    </source>
</evidence>
<evidence type="ECO:0000313" key="1">
    <source>
        <dbReference type="EMBL" id="PRQ59011.1"/>
    </source>
</evidence>
<dbReference type="EMBL" id="PDCK01000039">
    <property type="protein sequence ID" value="PRQ59011.1"/>
    <property type="molecule type" value="Genomic_DNA"/>
</dbReference>
<organism evidence="1 2">
    <name type="scientific">Rosa chinensis</name>
    <name type="common">China rose</name>
    <dbReference type="NCBI Taxonomy" id="74649"/>
    <lineage>
        <taxon>Eukaryota</taxon>
        <taxon>Viridiplantae</taxon>
        <taxon>Streptophyta</taxon>
        <taxon>Embryophyta</taxon>
        <taxon>Tracheophyta</taxon>
        <taxon>Spermatophyta</taxon>
        <taxon>Magnoliopsida</taxon>
        <taxon>eudicotyledons</taxon>
        <taxon>Gunneridae</taxon>
        <taxon>Pentapetalae</taxon>
        <taxon>rosids</taxon>
        <taxon>fabids</taxon>
        <taxon>Rosales</taxon>
        <taxon>Rosaceae</taxon>
        <taxon>Rosoideae</taxon>
        <taxon>Rosoideae incertae sedis</taxon>
        <taxon>Rosa</taxon>
    </lineage>
</organism>
<gene>
    <name evidence="1" type="ORF">RchiOBHm_Chr1g0365491</name>
</gene>
<name>A0A2P6SK02_ROSCH</name>
<dbReference type="Gramene" id="PRQ59011">
    <property type="protein sequence ID" value="PRQ59011"/>
    <property type="gene ID" value="RchiOBHm_Chr1g0365491"/>
</dbReference>
<sequence length="69" mass="8343">MIMIHCIIWFYKYQLNLTDKMTLLHTYLLASSVNTVRRQYSSHQATLYLYQMLIDTKCSFEEVTNLVRF</sequence>
<dbReference type="AlphaFoldDB" id="A0A2P6SK02"/>
<dbReference type="Proteomes" id="UP000238479">
    <property type="component" value="Chromosome 1"/>
</dbReference>